<feature type="compositionally biased region" description="Acidic residues" evidence="1">
    <location>
        <begin position="66"/>
        <end position="81"/>
    </location>
</feature>
<evidence type="ECO:0000256" key="1">
    <source>
        <dbReference type="SAM" id="MobiDB-lite"/>
    </source>
</evidence>
<dbReference type="InterPro" id="IPR000195">
    <property type="entry name" value="Rab-GAP-TBC_dom"/>
</dbReference>
<feature type="compositionally biased region" description="Basic and acidic residues" evidence="1">
    <location>
        <begin position="50"/>
        <end position="59"/>
    </location>
</feature>
<sequence length="558" mass="60634">MARGAAMMEYTARGAGGEDDAEAGAGSGDAARGRPGAAARGDADGAGGSEPRREDHDADGGAVDEVLAEEGEDIEGEEDGDGETKGAARVDEDGLVDVDENGNLVFEEEEGGGGERGTGGPGMSHERGTASSEAEEAQDARGASGASASASANSGARFPGGAAGLVGARAVGLARRQVKLARSAVSSRAEEELLRARAAVLERVGVEDDGNEMSNAGLVDTLRRQIRNEVNTRGGALVGALVDATREKLDKPGRAVPRRMFETFLALGKLALDIDDDEDIGYDSDDHGDCVDVVQRWVERSNEYIDNMQPEGRRWLELAMDSSVLDADADFSFAFEVELDEDLEHQINMDLPRTFPDMEYFDDPAVLMSMRRVLRGTAVIVPEVGYVQGMNFLVGYLMLHTKTEEDTLRLSVELMANPRYNMRNVFMEGLPSLRKLTAVLQSILRSRDAQLHKHFCDIGFEDLFFTYQWICTLFAGAFPFDALQDAWTLFFERGWVGVVAIVLTLMNDNRRALLRSDFEQAFARMKAAAANPKEGFAARAREMRFPPSQIREIEQAVL</sequence>
<dbReference type="PANTHER" id="PTHR47219:SF9">
    <property type="entry name" value="GTPASE ACTIVATING PROTEIN AND CENTROSOME-ASSOCIATED, ISOFORM B"/>
    <property type="match status" value="1"/>
</dbReference>
<accession>A0A2R5GXZ5</accession>
<dbReference type="InParanoid" id="A0A2R5GXZ5"/>
<dbReference type="Gene3D" id="1.10.8.270">
    <property type="entry name" value="putative rabgap domain of human tbc1 domain family member 14 like domains"/>
    <property type="match status" value="1"/>
</dbReference>
<reference evidence="3 4" key="1">
    <citation type="submission" date="2017-12" db="EMBL/GenBank/DDBJ databases">
        <title>Sequencing, de novo assembly and annotation of complete genome of a new Thraustochytrid species, strain FCC1311.</title>
        <authorList>
            <person name="Sedici K."/>
            <person name="Godart F."/>
            <person name="Aiese Cigliano R."/>
            <person name="Sanseverino W."/>
            <person name="Barakat M."/>
            <person name="Ortet P."/>
            <person name="Marechal E."/>
            <person name="Cagnac O."/>
            <person name="Amato A."/>
        </authorList>
    </citation>
    <scope>NUCLEOTIDE SEQUENCE [LARGE SCALE GENOMIC DNA]</scope>
</reference>
<dbReference type="SUPFAM" id="SSF47923">
    <property type="entry name" value="Ypt/Rab-GAP domain of gyp1p"/>
    <property type="match status" value="2"/>
</dbReference>
<comment type="caution">
    <text evidence="3">The sequence shown here is derived from an EMBL/GenBank/DDBJ whole genome shotgun (WGS) entry which is preliminary data.</text>
</comment>
<feature type="region of interest" description="Disordered" evidence="1">
    <location>
        <begin position="1"/>
        <end position="156"/>
    </location>
</feature>
<feature type="compositionally biased region" description="Acidic residues" evidence="1">
    <location>
        <begin position="93"/>
        <end position="112"/>
    </location>
</feature>
<dbReference type="Proteomes" id="UP000241890">
    <property type="component" value="Unassembled WGS sequence"/>
</dbReference>
<feature type="compositionally biased region" description="Basic and acidic residues" evidence="1">
    <location>
        <begin position="82"/>
        <end position="92"/>
    </location>
</feature>
<dbReference type="GO" id="GO:0005096">
    <property type="term" value="F:GTPase activator activity"/>
    <property type="evidence" value="ECO:0007669"/>
    <property type="project" value="TreeGrafter"/>
</dbReference>
<proteinExistence type="predicted"/>
<dbReference type="GO" id="GO:0031267">
    <property type="term" value="F:small GTPase binding"/>
    <property type="evidence" value="ECO:0007669"/>
    <property type="project" value="TreeGrafter"/>
</dbReference>
<feature type="compositionally biased region" description="Low complexity" evidence="1">
    <location>
        <begin position="28"/>
        <end position="40"/>
    </location>
</feature>
<dbReference type="EMBL" id="BEYU01000133">
    <property type="protein sequence ID" value="GBG32844.1"/>
    <property type="molecule type" value="Genomic_DNA"/>
</dbReference>
<protein>
    <submittedName>
        <fullName evidence="3">TBC1 domain family member 1</fullName>
    </submittedName>
</protein>
<dbReference type="PANTHER" id="PTHR47219">
    <property type="entry name" value="RAB GTPASE-ACTIVATING PROTEIN 1-LIKE"/>
    <property type="match status" value="1"/>
</dbReference>
<evidence type="ECO:0000313" key="3">
    <source>
        <dbReference type="EMBL" id="GBG32844.1"/>
    </source>
</evidence>
<organism evidence="3 4">
    <name type="scientific">Hondaea fermentalgiana</name>
    <dbReference type="NCBI Taxonomy" id="2315210"/>
    <lineage>
        <taxon>Eukaryota</taxon>
        <taxon>Sar</taxon>
        <taxon>Stramenopiles</taxon>
        <taxon>Bigyra</taxon>
        <taxon>Labyrinthulomycetes</taxon>
        <taxon>Thraustochytrida</taxon>
        <taxon>Thraustochytriidae</taxon>
        <taxon>Hondaea</taxon>
    </lineage>
</organism>
<dbReference type="InterPro" id="IPR035969">
    <property type="entry name" value="Rab-GAP_TBC_sf"/>
</dbReference>
<dbReference type="AlphaFoldDB" id="A0A2R5GXZ5"/>
<dbReference type="Pfam" id="PF00566">
    <property type="entry name" value="RabGAP-TBC"/>
    <property type="match status" value="1"/>
</dbReference>
<dbReference type="InterPro" id="IPR050302">
    <property type="entry name" value="Rab_GAP_TBC_domain"/>
</dbReference>
<feature type="domain" description="Rab-GAP TBC" evidence="2">
    <location>
        <begin position="330"/>
        <end position="494"/>
    </location>
</feature>
<feature type="compositionally biased region" description="Low complexity" evidence="1">
    <location>
        <begin position="140"/>
        <end position="156"/>
    </location>
</feature>
<name>A0A2R5GXZ5_9STRA</name>
<dbReference type="Gene3D" id="1.10.472.80">
    <property type="entry name" value="Ypt/Rab-GAP domain of gyp1p, domain 3"/>
    <property type="match status" value="1"/>
</dbReference>
<dbReference type="PROSITE" id="PS50086">
    <property type="entry name" value="TBC_RABGAP"/>
    <property type="match status" value="1"/>
</dbReference>
<dbReference type="SMART" id="SM00164">
    <property type="entry name" value="TBC"/>
    <property type="match status" value="1"/>
</dbReference>
<dbReference type="OrthoDB" id="294251at2759"/>
<evidence type="ECO:0000259" key="2">
    <source>
        <dbReference type="PROSITE" id="PS50086"/>
    </source>
</evidence>
<evidence type="ECO:0000313" key="4">
    <source>
        <dbReference type="Proteomes" id="UP000241890"/>
    </source>
</evidence>
<keyword evidence="4" id="KW-1185">Reference proteome</keyword>
<gene>
    <name evidence="3" type="ORF">FCC1311_090692</name>
</gene>